<reference evidence="1 2" key="1">
    <citation type="submission" date="2018-08" db="EMBL/GenBank/DDBJ databases">
        <title>Genomic Encyclopedia of Archaeal and Bacterial Type Strains, Phase II (KMG-II): from individual species to whole genera.</title>
        <authorList>
            <person name="Goeker M."/>
        </authorList>
    </citation>
    <scope>NUCLEOTIDE SEQUENCE [LARGE SCALE GENOMIC DNA]</scope>
    <source>
        <strain evidence="1 2">DSM 15986</strain>
    </source>
</reference>
<keyword evidence="2" id="KW-1185">Reference proteome</keyword>
<comment type="caution">
    <text evidence="1">The sequence shown here is derived from an EMBL/GenBank/DDBJ whole genome shotgun (WGS) entry which is preliminary data.</text>
</comment>
<dbReference type="PANTHER" id="PTHR37841">
    <property type="entry name" value="GLR2918 PROTEIN"/>
    <property type="match status" value="1"/>
</dbReference>
<dbReference type="Pfam" id="PF14903">
    <property type="entry name" value="WG_beta_rep"/>
    <property type="match status" value="3"/>
</dbReference>
<dbReference type="AlphaFoldDB" id="A0A3E0DKR9"/>
<protein>
    <submittedName>
        <fullName evidence="1">WG repeat protein</fullName>
    </submittedName>
</protein>
<dbReference type="Proteomes" id="UP000256405">
    <property type="component" value="Unassembled WGS sequence"/>
</dbReference>
<name>A0A3E0DKR9_9BACT</name>
<organism evidence="1 2">
    <name type="scientific">Algoriphagus antarcticus</name>
    <dbReference type="NCBI Taxonomy" id="238540"/>
    <lineage>
        <taxon>Bacteria</taxon>
        <taxon>Pseudomonadati</taxon>
        <taxon>Bacteroidota</taxon>
        <taxon>Cytophagia</taxon>
        <taxon>Cytophagales</taxon>
        <taxon>Cyclobacteriaceae</taxon>
        <taxon>Algoriphagus</taxon>
    </lineage>
</organism>
<sequence>MVILPLAPFRITYILMNKNFTLLISLISTFLISESAHSQSWEVYDTKIQLQSRLIYDEIDLLSETVRIGKTGKELSLLSSDLRPAVALVGTEIYQYLEPWILVKGPNGIGAFHEYGQQVLPLEYEKIQTYFNMLLASKGNEYWLFQRGRNKTTYLGELDEAKITNTGLIIIRKGNEYSLPLSPNPDKTFELLSDNDGEFVLAKEASGFGLINREGDYVLDPIIEMLQHTHGNFYYGYNQNQYLLIEGNDIKSNIRYNSFHKITFENDIMLEYIHGKLRRVMEGDGILLDDVGMTAVNKIGKDLYNVHFRDARIGLLGKKGWLVQPMLEVDEIKFGNEGLYPAKSKGAFGFVNSAGTWVIKPQYAETTLFSEKIAAYKTGLSWGLISSAGELVSDPIWEEIKPFDKGLAIAKANGKYFLLNTYGAPLNTEGFDDIYRTVDGYFMVEKSGKTGLLNSEGSEVIPTEFEWLRRERKNFVIVQKEGLTGVISEAGEIILPLAYEKILVDWVNEQIFTKTNYVPTVIQTVEEPSKKNKKGA</sequence>
<evidence type="ECO:0000313" key="2">
    <source>
        <dbReference type="Proteomes" id="UP000256405"/>
    </source>
</evidence>
<dbReference type="PANTHER" id="PTHR37841:SF1">
    <property type="entry name" value="DUF3298 DOMAIN-CONTAINING PROTEIN"/>
    <property type="match status" value="1"/>
</dbReference>
<dbReference type="EMBL" id="QUNF01000018">
    <property type="protein sequence ID" value="REG83372.1"/>
    <property type="molecule type" value="Genomic_DNA"/>
</dbReference>
<dbReference type="InterPro" id="IPR032774">
    <property type="entry name" value="WG_beta_rep"/>
</dbReference>
<gene>
    <name evidence="1" type="ORF">C8N25_11817</name>
</gene>
<proteinExistence type="predicted"/>
<evidence type="ECO:0000313" key="1">
    <source>
        <dbReference type="EMBL" id="REG83372.1"/>
    </source>
</evidence>
<accession>A0A3E0DKR9</accession>